<dbReference type="PROSITE" id="PS50228">
    <property type="entry name" value="SUEL_LECTIN"/>
    <property type="match status" value="2"/>
</dbReference>
<proteinExistence type="predicted"/>
<feature type="domain" description="SUEL-type lectin" evidence="3">
    <location>
        <begin position="123"/>
        <end position="207"/>
    </location>
</feature>
<dbReference type="InterPro" id="IPR043159">
    <property type="entry name" value="Lectin_gal-bd_sf"/>
</dbReference>
<dbReference type="CDD" id="cd22833">
    <property type="entry name" value="Gal_Rha_Lectin_CSL1-2_RBL_SML_rpt1"/>
    <property type="match status" value="1"/>
</dbReference>
<dbReference type="PANTHER" id="PTHR46780">
    <property type="entry name" value="PROTEIN EVA-1"/>
    <property type="match status" value="1"/>
</dbReference>
<reference evidence="4" key="3">
    <citation type="submission" date="2025-09" db="UniProtKB">
        <authorList>
            <consortium name="Ensembl"/>
        </authorList>
    </citation>
    <scope>IDENTIFICATION</scope>
</reference>
<dbReference type="Pfam" id="PF02140">
    <property type="entry name" value="SUEL_Lectin"/>
    <property type="match status" value="2"/>
</dbReference>
<evidence type="ECO:0000256" key="1">
    <source>
        <dbReference type="ARBA" id="ARBA00022734"/>
    </source>
</evidence>
<dbReference type="GO" id="GO:0030246">
    <property type="term" value="F:carbohydrate binding"/>
    <property type="evidence" value="ECO:0007669"/>
    <property type="project" value="UniProtKB-KW"/>
</dbReference>
<dbReference type="InterPro" id="IPR000922">
    <property type="entry name" value="Lectin_gal-bd_dom"/>
</dbReference>
<evidence type="ECO:0000256" key="2">
    <source>
        <dbReference type="ARBA" id="ARBA00022737"/>
    </source>
</evidence>
<name>A0A672ZPB8_9TELE</name>
<dbReference type="AlphaFoldDB" id="A0A672ZPB8"/>
<reference evidence="4" key="2">
    <citation type="submission" date="2025-08" db="UniProtKB">
        <authorList>
            <consortium name="Ensembl"/>
        </authorList>
    </citation>
    <scope>IDENTIFICATION</scope>
</reference>
<sequence>TLRVNSVKIILVQGPHTDKYHLKWVRPPVCLFLFHPDSGVIVVQSALYGRADRETCSKGRPQQELNNVGCSQQGTLNVLKTRCDGKRVCEIKTNLVRISDPCRGIYKYLETTYTCNPAIRSVTCERSMGRLQCDQGQVIFVYGAHYGRRDQTTCSRHQRTSAIQNVACSIPVTQVAQRCNGQNSCTVKANNSVFGDPCAGTYKYLEVFNDKSAG</sequence>
<accession>A0A672ZPB8</accession>
<organism evidence="4 5">
    <name type="scientific">Sphaeramia orbicularis</name>
    <name type="common">orbiculate cardinalfish</name>
    <dbReference type="NCBI Taxonomy" id="375764"/>
    <lineage>
        <taxon>Eukaryota</taxon>
        <taxon>Metazoa</taxon>
        <taxon>Chordata</taxon>
        <taxon>Craniata</taxon>
        <taxon>Vertebrata</taxon>
        <taxon>Euteleostomi</taxon>
        <taxon>Actinopterygii</taxon>
        <taxon>Neopterygii</taxon>
        <taxon>Teleostei</taxon>
        <taxon>Neoteleostei</taxon>
        <taxon>Acanthomorphata</taxon>
        <taxon>Gobiaria</taxon>
        <taxon>Kurtiformes</taxon>
        <taxon>Apogonoidei</taxon>
        <taxon>Apogonidae</taxon>
        <taxon>Apogoninae</taxon>
        <taxon>Sphaeramia</taxon>
    </lineage>
</organism>
<dbReference type="FunFam" id="2.60.120.740:FF:000001">
    <property type="entry name" value="Adhesion G protein-coupled receptor L2"/>
    <property type="match status" value="1"/>
</dbReference>
<evidence type="ECO:0000313" key="5">
    <source>
        <dbReference type="Proteomes" id="UP000472271"/>
    </source>
</evidence>
<dbReference type="Proteomes" id="UP000472271">
    <property type="component" value="Chromosome 7"/>
</dbReference>
<reference evidence="4" key="1">
    <citation type="submission" date="2019-06" db="EMBL/GenBank/DDBJ databases">
        <authorList>
            <consortium name="Wellcome Sanger Institute Data Sharing"/>
        </authorList>
    </citation>
    <scope>NUCLEOTIDE SEQUENCE [LARGE SCALE GENOMIC DNA]</scope>
</reference>
<dbReference type="Ensembl" id="ENSSORT00005018790.1">
    <property type="protein sequence ID" value="ENSSORP00005018248.1"/>
    <property type="gene ID" value="ENSSORG00005009047.1"/>
</dbReference>
<dbReference type="Gene3D" id="2.60.120.740">
    <property type="match status" value="2"/>
</dbReference>
<keyword evidence="5" id="KW-1185">Reference proteome</keyword>
<evidence type="ECO:0000259" key="3">
    <source>
        <dbReference type="PROSITE" id="PS50228"/>
    </source>
</evidence>
<evidence type="ECO:0000313" key="4">
    <source>
        <dbReference type="Ensembl" id="ENSSORP00005018248.1"/>
    </source>
</evidence>
<keyword evidence="2" id="KW-0677">Repeat</keyword>
<keyword evidence="1" id="KW-0430">Lectin</keyword>
<protein>
    <recommendedName>
        <fullName evidence="3">SUEL-type lectin domain-containing protein</fullName>
    </recommendedName>
</protein>
<feature type="domain" description="SUEL-type lectin" evidence="3">
    <location>
        <begin position="36"/>
        <end position="116"/>
    </location>
</feature>